<keyword evidence="2" id="KW-0472">Membrane</keyword>
<dbReference type="AlphaFoldDB" id="A0A0P0Z9V4"/>
<reference evidence="3" key="1">
    <citation type="journal article" date="2015" name="Proc. Natl. Acad. Sci. U.S.A.">
        <title>Bacterial clade with the ribosomal RNA operon on a small plasmid rather than the chromosome.</title>
        <authorList>
            <person name="Anda M."/>
            <person name="Ohtsubo Y."/>
            <person name="Okubo T."/>
            <person name="Sugawara M."/>
            <person name="Nagata Y."/>
            <person name="Tsuda M."/>
            <person name="Minamisawa K."/>
            <person name="Mitsui H."/>
        </authorList>
    </citation>
    <scope>NUCLEOTIDE SEQUENCE</scope>
    <source>
        <strain evidence="3">DSM 15513</strain>
    </source>
</reference>
<dbReference type="GO" id="GO:0005975">
    <property type="term" value="P:carbohydrate metabolic process"/>
    <property type="evidence" value="ECO:0007669"/>
    <property type="project" value="InterPro"/>
</dbReference>
<protein>
    <recommendedName>
        <fullName evidence="4">Divergent polysaccharide deacetylase family protein</fullName>
    </recommendedName>
</protein>
<dbReference type="PANTHER" id="PTHR30105">
    <property type="entry name" value="UNCHARACTERIZED YIBQ-RELATED"/>
    <property type="match status" value="1"/>
</dbReference>
<feature type="transmembrane region" description="Helical" evidence="2">
    <location>
        <begin position="27"/>
        <end position="45"/>
    </location>
</feature>
<dbReference type="SUPFAM" id="SSF88713">
    <property type="entry name" value="Glycoside hydrolase/deacetylase"/>
    <property type="match status" value="1"/>
</dbReference>
<sequence length="386" mass="41434">MDAIFSQPLKANARSPRRSLRPTRADLGLGTVAVILIALSLYPAWFDRIDRHPSDASGTVELAGIDQVATGGISSVRGTAKQIDIDAALNERARRETTELPYQPANMEVRDLGDMRQAISVAHMPDDAFIEDSEYGLLPVRAVDGRRPFDVYRGASPSRMGPRVAIVVGGLGISQSGTLSAIRNLPSEVTLAFAANGNSLARWMQEARRGGHELLLQMPMEPVGYPTNDPGDNTVTSEQMNAEDFSSVLASLGQMTNYVGVMNYLGGQLTSDASALHPFMSELARRGLMYLDDGSSARSVAVDLAETTSIPAGAADLVLDDVQDAGEISRRLDQLEQIARTRGHAIGVASAFETTTSVIGSWIREAERRGITVTPVSSVVRDPEGR</sequence>
<evidence type="ECO:0000256" key="1">
    <source>
        <dbReference type="SAM" id="MobiDB-lite"/>
    </source>
</evidence>
<dbReference type="CDD" id="cd10936">
    <property type="entry name" value="CE4_DAC2"/>
    <property type="match status" value="1"/>
</dbReference>
<keyword evidence="2" id="KW-1133">Transmembrane helix</keyword>
<proteinExistence type="predicted"/>
<dbReference type="OrthoDB" id="9784811at2"/>
<dbReference type="InterPro" id="IPR006837">
    <property type="entry name" value="Divergent_DAC"/>
</dbReference>
<keyword evidence="2" id="KW-0812">Transmembrane</keyword>
<organism evidence="3">
    <name type="scientific">Fulvimarina pelagi</name>
    <dbReference type="NCBI Taxonomy" id="217511"/>
    <lineage>
        <taxon>Bacteria</taxon>
        <taxon>Pseudomonadati</taxon>
        <taxon>Pseudomonadota</taxon>
        <taxon>Alphaproteobacteria</taxon>
        <taxon>Hyphomicrobiales</taxon>
        <taxon>Aurantimonadaceae</taxon>
        <taxon>Fulvimarina</taxon>
    </lineage>
</organism>
<dbReference type="EMBL" id="LC066395">
    <property type="protein sequence ID" value="BAT30916.1"/>
    <property type="molecule type" value="Genomic_DNA"/>
</dbReference>
<evidence type="ECO:0000256" key="2">
    <source>
        <dbReference type="SAM" id="Phobius"/>
    </source>
</evidence>
<dbReference type="PANTHER" id="PTHR30105:SF2">
    <property type="entry name" value="DIVERGENT POLYSACCHARIDE DEACETYLASE SUPERFAMILY"/>
    <property type="match status" value="1"/>
</dbReference>
<evidence type="ECO:0008006" key="4">
    <source>
        <dbReference type="Google" id="ProtNLM"/>
    </source>
</evidence>
<dbReference type="InterPro" id="IPR011330">
    <property type="entry name" value="Glyco_hydro/deAcase_b/a-brl"/>
</dbReference>
<accession>A0A0P0Z9V4</accession>
<name>A0A0P0Z9V4_9HYPH</name>
<evidence type="ECO:0000313" key="3">
    <source>
        <dbReference type="EMBL" id="BAT30916.1"/>
    </source>
</evidence>
<feature type="region of interest" description="Disordered" evidence="1">
    <location>
        <begin position="1"/>
        <end position="21"/>
    </location>
</feature>
<dbReference type="Gene3D" id="3.20.20.370">
    <property type="entry name" value="Glycoside hydrolase/deacetylase"/>
    <property type="match status" value="1"/>
</dbReference>
<dbReference type="Pfam" id="PF04748">
    <property type="entry name" value="Polysacc_deac_2"/>
    <property type="match status" value="1"/>
</dbReference>